<name>A0A6N8DGR0_RHOAC</name>
<evidence type="ECO:0008006" key="5">
    <source>
        <dbReference type="Google" id="ProtNLM"/>
    </source>
</evidence>
<evidence type="ECO:0000313" key="4">
    <source>
        <dbReference type="Proteomes" id="UP000439113"/>
    </source>
</evidence>
<keyword evidence="2" id="KW-0732">Signal</keyword>
<dbReference type="AlphaFoldDB" id="A0A6N8DGR0"/>
<sequence length="301" mass="31735">MRACLLLLALVIPVSASAQLALPGAVTAPTPEGQALAAPKPSAPAKPREHFAPVKPKPPAESAVLGQTFGLNGARGALTLDKVGDELRVTRLVLSGAKVSHPNQSCEVSMGDDGPIKLKALGAPEGANRFELQSSACPMLIDVLGGALRVTTPFGACVFFAADCRADVAGLWGPPGSAFSDSQNKTFDRERAGLEKSAQARFRALLARYKKQPDLAKDLVKDQADFGAMRARTCRDYDREETHGFCALRLTEARDLALQTRIADAGEDKEARKAETKKRKPATPRPAAAPAPAPTPQPGAD</sequence>
<reference evidence="3 4" key="1">
    <citation type="submission" date="2019-11" db="EMBL/GenBank/DDBJ databases">
        <title>Whole-genome sequence of a Rhodoblastus acidophilus DSM 142.</title>
        <authorList>
            <person name="Kyndt J.A."/>
            <person name="Meyer T.E."/>
        </authorList>
    </citation>
    <scope>NUCLEOTIDE SEQUENCE [LARGE SCALE GENOMIC DNA]</scope>
    <source>
        <strain evidence="3 4">DSM 142</strain>
    </source>
</reference>
<accession>A0A6N8DGR0</accession>
<protein>
    <recommendedName>
        <fullName evidence="5">DUF1311 domain-containing protein</fullName>
    </recommendedName>
</protein>
<comment type="caution">
    <text evidence="3">The sequence shown here is derived from an EMBL/GenBank/DDBJ whole genome shotgun (WGS) entry which is preliminary data.</text>
</comment>
<dbReference type="OrthoDB" id="7982551at2"/>
<feature type="compositionally biased region" description="Basic and acidic residues" evidence="1">
    <location>
        <begin position="264"/>
        <end position="274"/>
    </location>
</feature>
<feature type="compositionally biased region" description="Pro residues" evidence="1">
    <location>
        <begin position="283"/>
        <end position="301"/>
    </location>
</feature>
<evidence type="ECO:0000256" key="1">
    <source>
        <dbReference type="SAM" id="MobiDB-lite"/>
    </source>
</evidence>
<evidence type="ECO:0000313" key="3">
    <source>
        <dbReference type="EMBL" id="MTV29452.1"/>
    </source>
</evidence>
<dbReference type="EMBL" id="WNKS01000001">
    <property type="protein sequence ID" value="MTV29452.1"/>
    <property type="molecule type" value="Genomic_DNA"/>
</dbReference>
<feature type="chain" id="PRO_5026785814" description="DUF1311 domain-containing protein" evidence="2">
    <location>
        <begin position="19"/>
        <end position="301"/>
    </location>
</feature>
<evidence type="ECO:0000256" key="2">
    <source>
        <dbReference type="SAM" id="SignalP"/>
    </source>
</evidence>
<proteinExistence type="predicted"/>
<feature type="region of interest" description="Disordered" evidence="1">
    <location>
        <begin position="30"/>
        <end position="57"/>
    </location>
</feature>
<feature type="signal peptide" evidence="2">
    <location>
        <begin position="1"/>
        <end position="18"/>
    </location>
</feature>
<organism evidence="3 4">
    <name type="scientific">Rhodoblastus acidophilus</name>
    <name type="common">Rhodopseudomonas acidophila</name>
    <dbReference type="NCBI Taxonomy" id="1074"/>
    <lineage>
        <taxon>Bacteria</taxon>
        <taxon>Pseudomonadati</taxon>
        <taxon>Pseudomonadota</taxon>
        <taxon>Alphaproteobacteria</taxon>
        <taxon>Hyphomicrobiales</taxon>
        <taxon>Rhodoblastaceae</taxon>
        <taxon>Rhodoblastus</taxon>
    </lineage>
</organism>
<dbReference type="Proteomes" id="UP000439113">
    <property type="component" value="Unassembled WGS sequence"/>
</dbReference>
<gene>
    <name evidence="3" type="ORF">GJ654_00435</name>
</gene>
<dbReference type="RefSeq" id="WP_155444125.1">
    <property type="nucleotide sequence ID" value="NZ_JAOQNR010000001.1"/>
</dbReference>
<feature type="region of interest" description="Disordered" evidence="1">
    <location>
        <begin position="261"/>
        <end position="301"/>
    </location>
</feature>